<dbReference type="Proteomes" id="UP000249061">
    <property type="component" value="Unassembled WGS sequence"/>
</dbReference>
<feature type="region of interest" description="Disordered" evidence="1">
    <location>
        <begin position="37"/>
        <end position="139"/>
    </location>
</feature>
<protein>
    <recommendedName>
        <fullName evidence="2">FHA domain-containing protein</fullName>
    </recommendedName>
</protein>
<accession>A0A2W5UWV7</accession>
<organism evidence="3 4">
    <name type="scientific">Archangium gephyra</name>
    <dbReference type="NCBI Taxonomy" id="48"/>
    <lineage>
        <taxon>Bacteria</taxon>
        <taxon>Pseudomonadati</taxon>
        <taxon>Myxococcota</taxon>
        <taxon>Myxococcia</taxon>
        <taxon>Myxococcales</taxon>
        <taxon>Cystobacterineae</taxon>
        <taxon>Archangiaceae</taxon>
        <taxon>Archangium</taxon>
    </lineage>
</organism>
<sequence length="387" mass="41174">MTGGRTNDQLVDAAIWLLVQGDKPGAEELLARVLRDDPTHERARQAMKSAAPQTAPNAPMPQAPIPNATQPMVPPGAFRSAETPLPQPPGLNRKTSAGGFASPFAAAPSTPERKTSSGLVSSPFAPTPSSERRPASGVVASPYGSTPSAIERHFANTAPASLTSTMTDPRPVGADPTLARSWSLEVLTGPHAGTSVPLAKRALLVGRGLGVLDVDEDPFMAAAHASFFQRNNELWVSDGGSASGTWVSFDGPQRLNPGDSFSVGLQRLRYLGPLDTAPVDSPWPYGAPRPAASWRLEHVLLGNRACRTWVMRGVVTLGRDGCQLNFEDDESLEAFHAELRPAGSALELVDRSKSRGTFVALPQASERRLLEGTRVRLGSTLFRVTSR</sequence>
<dbReference type="SUPFAM" id="SSF49879">
    <property type="entry name" value="SMAD/FHA domain"/>
    <property type="match status" value="2"/>
</dbReference>
<dbReference type="InterPro" id="IPR008984">
    <property type="entry name" value="SMAD_FHA_dom_sf"/>
</dbReference>
<evidence type="ECO:0000313" key="3">
    <source>
        <dbReference type="EMBL" id="PZR07844.1"/>
    </source>
</evidence>
<feature type="domain" description="FHA" evidence="2">
    <location>
        <begin position="315"/>
        <end position="378"/>
    </location>
</feature>
<evidence type="ECO:0000259" key="2">
    <source>
        <dbReference type="Pfam" id="PF00498"/>
    </source>
</evidence>
<reference evidence="3 4" key="1">
    <citation type="submission" date="2017-08" db="EMBL/GenBank/DDBJ databases">
        <title>Infants hospitalized years apart are colonized by the same room-sourced microbial strains.</title>
        <authorList>
            <person name="Brooks B."/>
            <person name="Olm M.R."/>
            <person name="Firek B.A."/>
            <person name="Baker R."/>
            <person name="Thomas B.C."/>
            <person name="Morowitz M.J."/>
            <person name="Banfield J.F."/>
        </authorList>
    </citation>
    <scope>NUCLEOTIDE SEQUENCE [LARGE SCALE GENOMIC DNA]</scope>
    <source>
        <strain evidence="3">S2_003_000_R2_14</strain>
    </source>
</reference>
<dbReference type="AlphaFoldDB" id="A0A2W5UWV7"/>
<feature type="compositionally biased region" description="Low complexity" evidence="1">
    <location>
        <begin position="95"/>
        <end position="110"/>
    </location>
</feature>
<gene>
    <name evidence="3" type="ORF">DI536_26125</name>
</gene>
<dbReference type="EMBL" id="QFQP01000028">
    <property type="protein sequence ID" value="PZR07844.1"/>
    <property type="molecule type" value="Genomic_DNA"/>
</dbReference>
<evidence type="ECO:0000313" key="4">
    <source>
        <dbReference type="Proteomes" id="UP000249061"/>
    </source>
</evidence>
<dbReference type="InterPro" id="IPR000253">
    <property type="entry name" value="FHA_dom"/>
</dbReference>
<dbReference type="CDD" id="cd00060">
    <property type="entry name" value="FHA"/>
    <property type="match status" value="2"/>
</dbReference>
<name>A0A2W5UWV7_9BACT</name>
<proteinExistence type="predicted"/>
<comment type="caution">
    <text evidence="3">The sequence shown here is derived from an EMBL/GenBank/DDBJ whole genome shotgun (WGS) entry which is preliminary data.</text>
</comment>
<dbReference type="Gene3D" id="2.60.200.20">
    <property type="match status" value="2"/>
</dbReference>
<dbReference type="Pfam" id="PF00498">
    <property type="entry name" value="FHA"/>
    <property type="match status" value="1"/>
</dbReference>
<evidence type="ECO:0000256" key="1">
    <source>
        <dbReference type="SAM" id="MobiDB-lite"/>
    </source>
</evidence>